<comment type="caution">
    <text evidence="5">The sequence shown here is derived from an EMBL/GenBank/DDBJ whole genome shotgun (WGS) entry which is preliminary data.</text>
</comment>
<organism evidence="5 6">
    <name type="scientific">Eubucco bourcierii</name>
    <name type="common">red-headed barbet</name>
    <dbReference type="NCBI Taxonomy" id="91767"/>
    <lineage>
        <taxon>Eukaryota</taxon>
        <taxon>Metazoa</taxon>
        <taxon>Chordata</taxon>
        <taxon>Craniata</taxon>
        <taxon>Vertebrata</taxon>
        <taxon>Euteleostomi</taxon>
        <taxon>Archelosauria</taxon>
        <taxon>Archosauria</taxon>
        <taxon>Dinosauria</taxon>
        <taxon>Saurischia</taxon>
        <taxon>Theropoda</taxon>
        <taxon>Coelurosauria</taxon>
        <taxon>Aves</taxon>
        <taxon>Neognathae</taxon>
        <taxon>Neoaves</taxon>
        <taxon>Telluraves</taxon>
        <taxon>Coraciimorphae</taxon>
        <taxon>Piciformes</taxon>
        <taxon>Ramphastidae</taxon>
        <taxon>Eubucco</taxon>
    </lineage>
</organism>
<evidence type="ECO:0000256" key="1">
    <source>
        <dbReference type="ARBA" id="ARBA00004613"/>
    </source>
</evidence>
<dbReference type="EMBL" id="VWZE01010427">
    <property type="protein sequence ID" value="NXF90356.1"/>
    <property type="molecule type" value="Genomic_DNA"/>
</dbReference>
<sequence length="76" mass="8498">GCIVDGKLYPFGEIEKTENCLRCSCSQKELDCCSLLPSRFSYDNEACEVIINMETCDYHVVQKKDSSKKCSGFSAV</sequence>
<dbReference type="PANTHER" id="PTHR10500">
    <property type="entry name" value="BETA-MICROSEMINOPROTEIN"/>
    <property type="match status" value="1"/>
</dbReference>
<evidence type="ECO:0000256" key="2">
    <source>
        <dbReference type="ARBA" id="ARBA00010352"/>
    </source>
</evidence>
<comment type="similarity">
    <text evidence="2">Belongs to the beta-microseminoprotein family.</text>
</comment>
<dbReference type="PANTHER" id="PTHR10500:SF7">
    <property type="entry name" value="BETA-MICROSEMINOPROTEIN"/>
    <property type="match status" value="1"/>
</dbReference>
<dbReference type="OrthoDB" id="9969981at2759"/>
<dbReference type="AlphaFoldDB" id="A0A7K8XI09"/>
<reference evidence="5 6" key="1">
    <citation type="submission" date="2019-09" db="EMBL/GenBank/DDBJ databases">
        <title>Bird 10,000 Genomes (B10K) Project - Family phase.</title>
        <authorList>
            <person name="Zhang G."/>
        </authorList>
    </citation>
    <scope>NUCLEOTIDE SEQUENCE [LARGE SCALE GENOMIC DNA]</scope>
    <source>
        <strain evidence="5">B10K-DU-001-04</strain>
        <tissue evidence="5">Muscle</tissue>
    </source>
</reference>
<evidence type="ECO:0000256" key="3">
    <source>
        <dbReference type="ARBA" id="ARBA00022525"/>
    </source>
</evidence>
<evidence type="ECO:0000256" key="4">
    <source>
        <dbReference type="ARBA" id="ARBA00023157"/>
    </source>
</evidence>
<keyword evidence="3" id="KW-0964">Secreted</keyword>
<keyword evidence="6" id="KW-1185">Reference proteome</keyword>
<evidence type="ECO:0000313" key="6">
    <source>
        <dbReference type="Proteomes" id="UP000583613"/>
    </source>
</evidence>
<feature type="non-terminal residue" evidence="5">
    <location>
        <position position="1"/>
    </location>
</feature>
<dbReference type="Gene3D" id="2.10.70.10">
    <property type="entry name" value="Complement Module, domain 1"/>
    <property type="match status" value="1"/>
</dbReference>
<gene>
    <name evidence="5" type="primary">Msmb</name>
    <name evidence="5" type="ORF">EUBBOU_R05521</name>
</gene>
<dbReference type="Proteomes" id="UP000583613">
    <property type="component" value="Unassembled WGS sequence"/>
</dbReference>
<dbReference type="GO" id="GO:0005576">
    <property type="term" value="C:extracellular region"/>
    <property type="evidence" value="ECO:0007669"/>
    <property type="project" value="UniProtKB-SubCell"/>
</dbReference>
<keyword evidence="4" id="KW-1015">Disulfide bond</keyword>
<protein>
    <submittedName>
        <fullName evidence="5">MSMB protein</fullName>
    </submittedName>
</protein>
<dbReference type="Gene3D" id="2.20.25.590">
    <property type="match status" value="1"/>
</dbReference>
<proteinExistence type="inferred from homology"/>
<evidence type="ECO:0000313" key="5">
    <source>
        <dbReference type="EMBL" id="NXF90356.1"/>
    </source>
</evidence>
<dbReference type="Pfam" id="PF05825">
    <property type="entry name" value="PSP94"/>
    <property type="match status" value="1"/>
</dbReference>
<feature type="non-terminal residue" evidence="5">
    <location>
        <position position="76"/>
    </location>
</feature>
<comment type="subcellular location">
    <subcellularLocation>
        <location evidence="1">Secreted</location>
    </subcellularLocation>
</comment>
<accession>A0A7K8XI09</accession>
<dbReference type="InterPro" id="IPR008735">
    <property type="entry name" value="PSP94"/>
</dbReference>
<name>A0A7K8XI09_9PICI</name>